<dbReference type="EMBL" id="JBHSJJ010000002">
    <property type="protein sequence ID" value="MFC4870749.1"/>
    <property type="molecule type" value="Genomic_DNA"/>
</dbReference>
<keyword evidence="3" id="KW-1185">Reference proteome</keyword>
<dbReference type="Gene3D" id="3.30.9.10">
    <property type="entry name" value="D-Amino Acid Oxidase, subunit A, domain 2"/>
    <property type="match status" value="1"/>
</dbReference>
<evidence type="ECO:0000313" key="2">
    <source>
        <dbReference type="EMBL" id="MFC4870749.1"/>
    </source>
</evidence>
<evidence type="ECO:0000259" key="1">
    <source>
        <dbReference type="Pfam" id="PF01266"/>
    </source>
</evidence>
<dbReference type="EC" id="1.-.-.-" evidence="2"/>
<feature type="domain" description="FAD dependent oxidoreductase" evidence="1">
    <location>
        <begin position="34"/>
        <end position="377"/>
    </location>
</feature>
<protein>
    <submittedName>
        <fullName evidence="2">NAD(P)/FAD-dependent oxidoreductase</fullName>
        <ecNumber evidence="2">1.-.-.-</ecNumber>
    </submittedName>
</protein>
<accession>A0ABV9SWM9</accession>
<evidence type="ECO:0000313" key="3">
    <source>
        <dbReference type="Proteomes" id="UP001595818"/>
    </source>
</evidence>
<dbReference type="GO" id="GO:0016491">
    <property type="term" value="F:oxidoreductase activity"/>
    <property type="evidence" value="ECO:0007669"/>
    <property type="project" value="UniProtKB-KW"/>
</dbReference>
<keyword evidence="2" id="KW-0560">Oxidoreductase</keyword>
<dbReference type="PANTHER" id="PTHR13847">
    <property type="entry name" value="SARCOSINE DEHYDROGENASE-RELATED"/>
    <property type="match status" value="1"/>
</dbReference>
<dbReference type="InterPro" id="IPR006076">
    <property type="entry name" value="FAD-dep_OxRdtase"/>
</dbReference>
<dbReference type="SUPFAM" id="SSF51971">
    <property type="entry name" value="Nucleotide-binding domain"/>
    <property type="match status" value="1"/>
</dbReference>
<sequence>MKIFSNPNRPHDHNPLNTSLPSYWQETVFRRPSDLIIIGAGLTGLCCAFHYLQQYPENTVTILEKGPYPSGASVKNAGFACFGSAGELLADMAHEDKNAVLKRVEKRIKGLEGLRNIVPDDAMDFREKGGFELFTDQEAYHRVFGHLSHLNASLARTTGTDTTFEPASINGYQAILCRKEGVLHSGKLVKKLIQTVLELGARLITGADVVSVTSGKVYLKNETTPLVTGNTIVATNGYTSSLFPDSKIKPARGYVLVTQPLSKLQWRHSFHYYKGFVYFRNVGNRLLIGGARHLDPITENTSQDGINPSIKSWLMHFVNHILKIEEGWRIDYEWTGIMGFGEKKDPLSAEIEKNVFILGGYSGMGVSMAFESARELVSKIGNYHEPD</sequence>
<proteinExistence type="predicted"/>
<organism evidence="2 3">
    <name type="scientific">Negadavirga shengliensis</name>
    <dbReference type="NCBI Taxonomy" id="1389218"/>
    <lineage>
        <taxon>Bacteria</taxon>
        <taxon>Pseudomonadati</taxon>
        <taxon>Bacteroidota</taxon>
        <taxon>Cytophagia</taxon>
        <taxon>Cytophagales</taxon>
        <taxon>Cyclobacteriaceae</taxon>
        <taxon>Negadavirga</taxon>
    </lineage>
</organism>
<name>A0ABV9SWM9_9BACT</name>
<dbReference type="Pfam" id="PF01266">
    <property type="entry name" value="DAO"/>
    <property type="match status" value="1"/>
</dbReference>
<dbReference type="InterPro" id="IPR036188">
    <property type="entry name" value="FAD/NAD-bd_sf"/>
</dbReference>
<dbReference type="Gene3D" id="3.50.50.60">
    <property type="entry name" value="FAD/NAD(P)-binding domain"/>
    <property type="match status" value="1"/>
</dbReference>
<dbReference type="Proteomes" id="UP001595818">
    <property type="component" value="Unassembled WGS sequence"/>
</dbReference>
<reference evidence="3" key="1">
    <citation type="journal article" date="2019" name="Int. J. Syst. Evol. Microbiol.">
        <title>The Global Catalogue of Microorganisms (GCM) 10K type strain sequencing project: providing services to taxonomists for standard genome sequencing and annotation.</title>
        <authorList>
            <consortium name="The Broad Institute Genomics Platform"/>
            <consortium name="The Broad Institute Genome Sequencing Center for Infectious Disease"/>
            <person name="Wu L."/>
            <person name="Ma J."/>
        </authorList>
    </citation>
    <scope>NUCLEOTIDE SEQUENCE [LARGE SCALE GENOMIC DNA]</scope>
    <source>
        <strain evidence="3">CGMCC 4.7466</strain>
    </source>
</reference>
<dbReference type="PANTHER" id="PTHR13847:SF281">
    <property type="entry name" value="FAD DEPENDENT OXIDOREDUCTASE DOMAIN-CONTAINING PROTEIN"/>
    <property type="match status" value="1"/>
</dbReference>
<gene>
    <name evidence="2" type="ORF">ACFPFU_03560</name>
</gene>
<comment type="caution">
    <text evidence="2">The sequence shown here is derived from an EMBL/GenBank/DDBJ whole genome shotgun (WGS) entry which is preliminary data.</text>
</comment>